<evidence type="ECO:0000313" key="2">
    <source>
        <dbReference type="EMBL" id="MBI5976036.1"/>
    </source>
</evidence>
<dbReference type="InterPro" id="IPR016181">
    <property type="entry name" value="Acyl_CoA_acyltransferase"/>
</dbReference>
<dbReference type="CDD" id="cd04301">
    <property type="entry name" value="NAT_SF"/>
    <property type="match status" value="1"/>
</dbReference>
<sequence>MSIFISTLTENDYNTSLEMVEKVFETTSIPAEKMVQCIKRLRYAPHYRYELEVIAKTEAGEIIGHALCSEVELKHQDHTYTILAIASLAVAQAYQSKGIGKALVQALEDRALSEEYTAIVVEDYQHYFKHLGYDEAQSHDIEPPSHVDPSRFRVKFLWDTLEDPPHGEVLDTEVFID</sequence>
<keyword evidence="3" id="KW-1185">Reference proteome</keyword>
<accession>A0ABS0TBA1</accession>
<comment type="caution">
    <text evidence="2">The sequence shown here is derived from an EMBL/GenBank/DDBJ whole genome shotgun (WGS) entry which is preliminary data.</text>
</comment>
<dbReference type="Pfam" id="PF00583">
    <property type="entry name" value="Acetyltransf_1"/>
    <property type="match status" value="1"/>
</dbReference>
<proteinExistence type="predicted"/>
<name>A0ABS0TBA1_9STAP</name>
<dbReference type="SUPFAM" id="SSF55729">
    <property type="entry name" value="Acyl-CoA N-acyltransferases (Nat)"/>
    <property type="match status" value="1"/>
</dbReference>
<reference evidence="2 3" key="1">
    <citation type="submission" date="2020-04" db="EMBL/GenBank/DDBJ databases">
        <title>Staphylococcus species from domestic dog.</title>
        <authorList>
            <person name="Paterson G.K."/>
        </authorList>
    </citation>
    <scope>NUCLEOTIDE SEQUENCE [LARGE SCALE GENOMIC DNA]</scope>
    <source>
        <strain evidence="2 3">H16/1A</strain>
    </source>
</reference>
<dbReference type="RefSeq" id="WP_198618797.1">
    <property type="nucleotide sequence ID" value="NZ_JABANU010000047.1"/>
</dbReference>
<dbReference type="Proteomes" id="UP000751852">
    <property type="component" value="Unassembled WGS sequence"/>
</dbReference>
<protein>
    <submittedName>
        <fullName evidence="2">N-acetyltransferase</fullName>
    </submittedName>
</protein>
<dbReference type="InterPro" id="IPR000182">
    <property type="entry name" value="GNAT_dom"/>
</dbReference>
<evidence type="ECO:0000259" key="1">
    <source>
        <dbReference type="PROSITE" id="PS51186"/>
    </source>
</evidence>
<dbReference type="PROSITE" id="PS51186">
    <property type="entry name" value="GNAT"/>
    <property type="match status" value="1"/>
</dbReference>
<evidence type="ECO:0000313" key="3">
    <source>
        <dbReference type="Proteomes" id="UP000751852"/>
    </source>
</evidence>
<dbReference type="Gene3D" id="3.40.630.30">
    <property type="match status" value="1"/>
</dbReference>
<gene>
    <name evidence="2" type="ORF">HHH54_10780</name>
</gene>
<organism evidence="2 3">
    <name type="scientific">Staphylococcus canis</name>
    <dbReference type="NCBI Taxonomy" id="2724942"/>
    <lineage>
        <taxon>Bacteria</taxon>
        <taxon>Bacillati</taxon>
        <taxon>Bacillota</taxon>
        <taxon>Bacilli</taxon>
        <taxon>Bacillales</taxon>
        <taxon>Staphylococcaceae</taxon>
        <taxon>Staphylococcus</taxon>
    </lineage>
</organism>
<dbReference type="EMBL" id="JABANU010000047">
    <property type="protein sequence ID" value="MBI5976036.1"/>
    <property type="molecule type" value="Genomic_DNA"/>
</dbReference>
<feature type="domain" description="N-acetyltransferase" evidence="1">
    <location>
        <begin position="3"/>
        <end position="154"/>
    </location>
</feature>